<organism evidence="5 6">
    <name type="scientific">Cyprinus carpio carpio</name>
    <dbReference type="NCBI Taxonomy" id="630221"/>
    <lineage>
        <taxon>Eukaryota</taxon>
        <taxon>Metazoa</taxon>
        <taxon>Chordata</taxon>
        <taxon>Craniata</taxon>
        <taxon>Vertebrata</taxon>
        <taxon>Euteleostomi</taxon>
        <taxon>Actinopterygii</taxon>
        <taxon>Neopterygii</taxon>
        <taxon>Teleostei</taxon>
        <taxon>Ostariophysi</taxon>
        <taxon>Cypriniformes</taxon>
        <taxon>Cyprinidae</taxon>
        <taxon>Cyprininae</taxon>
        <taxon>Cyprinus</taxon>
    </lineage>
</organism>
<dbReference type="PANTHER" id="PTHR15231:SF1">
    <property type="entry name" value="PHOSPHATIDYLINOSITOL N-ACETYLGLUCOSAMINYLTRANSFERASE SUBUNIT H"/>
    <property type="match status" value="1"/>
</dbReference>
<dbReference type="GO" id="GO:0006506">
    <property type="term" value="P:GPI anchor biosynthetic process"/>
    <property type="evidence" value="ECO:0007669"/>
    <property type="project" value="InterPro"/>
</dbReference>
<dbReference type="OMA" id="ECQSHSG"/>
<evidence type="ECO:0000313" key="5">
    <source>
        <dbReference type="Ensembl" id="ENSCCRP00000153424.1"/>
    </source>
</evidence>
<dbReference type="AlphaFoldDB" id="A0A9J8B6U0"/>
<dbReference type="Ensembl" id="ENSCCRT00000140525.1">
    <property type="protein sequence ID" value="ENSCCRP00000153424.1"/>
    <property type="gene ID" value="ENSCCRG00000035610.2"/>
</dbReference>
<keyword evidence="3" id="KW-0812">Transmembrane</keyword>
<proteinExistence type="inferred from homology"/>
<evidence type="ECO:0000259" key="4">
    <source>
        <dbReference type="Pfam" id="PF10181"/>
    </source>
</evidence>
<feature type="domain" description="Phosphatidylinositol N-acetylglucosaminyltransferase subunit H conserved" evidence="4">
    <location>
        <begin position="142"/>
        <end position="211"/>
    </location>
</feature>
<dbReference type="InterPro" id="IPR019328">
    <property type="entry name" value="PIGH-H_dom"/>
</dbReference>
<reference evidence="5" key="2">
    <citation type="submission" date="2025-09" db="UniProtKB">
        <authorList>
            <consortium name="Ensembl"/>
        </authorList>
    </citation>
    <scope>IDENTIFICATION</scope>
</reference>
<protein>
    <submittedName>
        <fullName evidence="5">Phosphatidylinositol glycan anchor biosynthesis, class H</fullName>
    </submittedName>
</protein>
<dbReference type="Pfam" id="PF10181">
    <property type="entry name" value="PIG-H"/>
    <property type="match status" value="1"/>
</dbReference>
<keyword evidence="6" id="KW-1185">Reference proteome</keyword>
<evidence type="ECO:0000256" key="3">
    <source>
        <dbReference type="SAM" id="Phobius"/>
    </source>
</evidence>
<name>A0A9J8B6U0_CYPCA</name>
<dbReference type="GO" id="GO:0003676">
    <property type="term" value="F:nucleic acid binding"/>
    <property type="evidence" value="ECO:0007669"/>
    <property type="project" value="InterPro"/>
</dbReference>
<reference evidence="5" key="1">
    <citation type="submission" date="2025-08" db="UniProtKB">
        <authorList>
            <consortium name="Ensembl"/>
        </authorList>
    </citation>
    <scope>IDENTIFICATION</scope>
</reference>
<dbReference type="GO" id="GO:0000506">
    <property type="term" value="C:glycosylphosphatidylinositol-N-acetylglucosaminyltransferase (GPI-GnT) complex"/>
    <property type="evidence" value="ECO:0007669"/>
    <property type="project" value="InterPro"/>
</dbReference>
<dbReference type="InterPro" id="IPR044215">
    <property type="entry name" value="PIG-H"/>
</dbReference>
<sequence length="235" mass="26394">MRYARPKNAGDLKATIRATWALITPEQCHRLVDSMPRRIAAVIQAKGAPTNVISMAEEEFTDINGNSISLDCQTHSDFCREFTVTSPKLSLRKVMVYTCFVWLFAYAVFFFTENTAVLSSAIILTLAGMMIHIHFVKVDHETLLIIGSLGVQLSSSYASGRESTIFIEMNKLKDIVINEAVYMHSIIYYLCILIKDPADPETVTSVVPLFQSSNPRLNCLVQVYRSCQEILAQSR</sequence>
<dbReference type="Gene3D" id="3.30.420.10">
    <property type="entry name" value="Ribonuclease H-like superfamily/Ribonuclease H"/>
    <property type="match status" value="1"/>
</dbReference>
<feature type="transmembrane region" description="Helical" evidence="3">
    <location>
        <begin position="117"/>
        <end position="136"/>
    </location>
</feature>
<feature type="transmembrane region" description="Helical" evidence="3">
    <location>
        <begin position="94"/>
        <end position="111"/>
    </location>
</feature>
<dbReference type="InterPro" id="IPR036397">
    <property type="entry name" value="RNaseH_sf"/>
</dbReference>
<keyword evidence="3" id="KW-0472">Membrane</keyword>
<accession>A0A9J8B6U0</accession>
<evidence type="ECO:0000256" key="1">
    <source>
        <dbReference type="ARBA" id="ARBA00004687"/>
    </source>
</evidence>
<keyword evidence="3" id="KW-1133">Transmembrane helix</keyword>
<comment type="similarity">
    <text evidence="2">Belongs to the PIGH family.</text>
</comment>
<dbReference type="GeneTree" id="ENSGT00390000011890"/>
<evidence type="ECO:0000256" key="2">
    <source>
        <dbReference type="ARBA" id="ARBA00009610"/>
    </source>
</evidence>
<comment type="pathway">
    <text evidence="1">Glycolipid biosynthesis; glycosylphosphatidylinositol-anchor biosynthesis.</text>
</comment>
<dbReference type="PANTHER" id="PTHR15231">
    <property type="entry name" value="PHOSPHATIDYLINOSITOL N-ACETYLGLUCOSAMINYLTRANSFERASE SUBUNIT H"/>
    <property type="match status" value="1"/>
</dbReference>
<dbReference type="Proteomes" id="UP001108240">
    <property type="component" value="Unplaced"/>
</dbReference>
<evidence type="ECO:0000313" key="6">
    <source>
        <dbReference type="Proteomes" id="UP001108240"/>
    </source>
</evidence>